<accession>A0A382MCK6</accession>
<dbReference type="AlphaFoldDB" id="A0A382MCK6"/>
<reference evidence="1" key="1">
    <citation type="submission" date="2018-05" db="EMBL/GenBank/DDBJ databases">
        <authorList>
            <person name="Lanie J.A."/>
            <person name="Ng W.-L."/>
            <person name="Kazmierczak K.M."/>
            <person name="Andrzejewski T.M."/>
            <person name="Davidsen T.M."/>
            <person name="Wayne K.J."/>
            <person name="Tettelin H."/>
            <person name="Glass J.I."/>
            <person name="Rusch D."/>
            <person name="Podicherti R."/>
            <person name="Tsui H.-C.T."/>
            <person name="Winkler M.E."/>
        </authorList>
    </citation>
    <scope>NUCLEOTIDE SEQUENCE</scope>
</reference>
<gene>
    <name evidence="1" type="ORF">METZ01_LOCUS299122</name>
</gene>
<sequence length="79" mass="9325">MMPPIKFGKSHKNYDRISGKTTLVNHFMKGKSTEELIEKFNNDSTRPKLRQKIRQEFDRRNKLGLTNIVFITKEEENNG</sequence>
<evidence type="ECO:0000313" key="1">
    <source>
        <dbReference type="EMBL" id="SVC46268.1"/>
    </source>
</evidence>
<proteinExistence type="predicted"/>
<protein>
    <submittedName>
        <fullName evidence="1">Uncharacterized protein</fullName>
    </submittedName>
</protein>
<organism evidence="1">
    <name type="scientific">marine metagenome</name>
    <dbReference type="NCBI Taxonomy" id="408172"/>
    <lineage>
        <taxon>unclassified sequences</taxon>
        <taxon>metagenomes</taxon>
        <taxon>ecological metagenomes</taxon>
    </lineage>
</organism>
<dbReference type="EMBL" id="UINC01092570">
    <property type="protein sequence ID" value="SVC46268.1"/>
    <property type="molecule type" value="Genomic_DNA"/>
</dbReference>
<name>A0A382MCK6_9ZZZZ</name>